<keyword evidence="1" id="KW-0812">Transmembrane</keyword>
<evidence type="ECO:0000256" key="1">
    <source>
        <dbReference type="SAM" id="Phobius"/>
    </source>
</evidence>
<feature type="transmembrane region" description="Helical" evidence="1">
    <location>
        <begin position="50"/>
        <end position="68"/>
    </location>
</feature>
<dbReference type="EMBL" id="JAGDYL010000017">
    <property type="protein sequence ID" value="MBO1805712.1"/>
    <property type="molecule type" value="Genomic_DNA"/>
</dbReference>
<comment type="caution">
    <text evidence="2">The sequence shown here is derived from an EMBL/GenBank/DDBJ whole genome shotgun (WGS) entry which is preliminary data.</text>
</comment>
<protein>
    <submittedName>
        <fullName evidence="2">Uncharacterized protein</fullName>
    </submittedName>
</protein>
<sequence>MTSNRTSSRSSVSSRNPLGFPVLALIGLAALGLPRVVLHDLHLIEGAAPLNWLLAIGPVAIWIVLAVIKKVPNPFLSLLVVGAIFGVMLVAAHQILWDVAFQGAPPTIGNGAAATLIPRIAAIPGGIFTGTMIGAISGLIAWGIQAIGRRAAA</sequence>
<feature type="transmembrane region" description="Helical" evidence="1">
    <location>
        <begin position="116"/>
        <end position="144"/>
    </location>
</feature>
<evidence type="ECO:0000313" key="3">
    <source>
        <dbReference type="Proteomes" id="UP000664398"/>
    </source>
</evidence>
<accession>A0A939M0B9</accession>
<feature type="transmembrane region" description="Helical" evidence="1">
    <location>
        <begin position="75"/>
        <end position="96"/>
    </location>
</feature>
<dbReference type="RefSeq" id="WP_208046182.1">
    <property type="nucleotide sequence ID" value="NZ_JAGDYL010000017.1"/>
</dbReference>
<keyword evidence="3" id="KW-1185">Reference proteome</keyword>
<keyword evidence="1" id="KW-1133">Transmembrane helix</keyword>
<organism evidence="2 3">
    <name type="scientific">Leucobacter ruminantium</name>
    <dbReference type="NCBI Taxonomy" id="1289170"/>
    <lineage>
        <taxon>Bacteria</taxon>
        <taxon>Bacillati</taxon>
        <taxon>Actinomycetota</taxon>
        <taxon>Actinomycetes</taxon>
        <taxon>Micrococcales</taxon>
        <taxon>Microbacteriaceae</taxon>
        <taxon>Leucobacter</taxon>
    </lineage>
</organism>
<keyword evidence="1" id="KW-0472">Membrane</keyword>
<reference evidence="2" key="1">
    <citation type="submission" date="2021-03" db="EMBL/GenBank/DDBJ databases">
        <title>Leucobacter chromiisoli sp. nov., isolated from chromium-containing soil of chemical plant.</title>
        <authorList>
            <person name="Xu Z."/>
        </authorList>
    </citation>
    <scope>NUCLEOTIDE SEQUENCE</scope>
    <source>
        <strain evidence="2">A2</strain>
    </source>
</reference>
<gene>
    <name evidence="2" type="ORF">J4H91_10345</name>
</gene>
<dbReference type="Proteomes" id="UP000664398">
    <property type="component" value="Unassembled WGS sequence"/>
</dbReference>
<name>A0A939M0B9_9MICO</name>
<evidence type="ECO:0000313" key="2">
    <source>
        <dbReference type="EMBL" id="MBO1805712.1"/>
    </source>
</evidence>
<proteinExistence type="predicted"/>
<dbReference type="AlphaFoldDB" id="A0A939M0B9"/>
<feature type="transmembrane region" description="Helical" evidence="1">
    <location>
        <begin position="20"/>
        <end position="38"/>
    </location>
</feature>